<keyword evidence="1" id="KW-1133">Transmembrane helix</keyword>
<proteinExistence type="predicted"/>
<evidence type="ECO:0000313" key="2">
    <source>
        <dbReference type="EMBL" id="QWY82750.1"/>
    </source>
</evidence>
<dbReference type="Proteomes" id="UP000693725">
    <property type="component" value="Segment"/>
</dbReference>
<dbReference type="EMBL" id="MW862992">
    <property type="protein sequence ID" value="QWY82750.1"/>
    <property type="molecule type" value="Genomic_DNA"/>
</dbReference>
<evidence type="ECO:0000313" key="3">
    <source>
        <dbReference type="Proteomes" id="UP000693725"/>
    </source>
</evidence>
<protein>
    <submittedName>
        <fullName evidence="2">Uncharacterized protein</fullName>
    </submittedName>
</protein>
<gene>
    <name evidence="2" type="primary">4</name>
    <name evidence="2" type="ORF">SEA_SILENTRX_4</name>
</gene>
<dbReference type="KEGG" id="vg:77932268"/>
<reference evidence="2" key="1">
    <citation type="submission" date="2021-04" db="EMBL/GenBank/DDBJ databases">
        <authorList>
            <person name="Edwards E.G."/>
            <person name="Siddiqui F.A."/>
            <person name="Anastasi R.E."/>
            <person name="Conroy D.J."/>
            <person name="Gerton T.J."/>
            <person name="Laizure I.E."/>
            <person name="Reynolds J.D."/>
            <person name="Ulker M."/>
            <person name="Ouellette S.K."/>
            <person name="Duggan K.O."/>
            <person name="Johnson K.C."/>
            <person name="MacLea K.S."/>
            <person name="Garlena R.A."/>
            <person name="Russell D.A."/>
            <person name="Jacobs-Sera D."/>
            <person name="Hatfull G.F."/>
        </authorList>
    </citation>
    <scope>NUCLEOTIDE SEQUENCE</scope>
</reference>
<evidence type="ECO:0000256" key="1">
    <source>
        <dbReference type="SAM" id="Phobius"/>
    </source>
</evidence>
<dbReference type="RefSeq" id="YP_010656385.1">
    <property type="nucleotide sequence ID" value="NC_070838.1"/>
</dbReference>
<keyword evidence="1" id="KW-0472">Membrane</keyword>
<name>A0A8F3E7C8_9CAUD</name>
<sequence>MIDHIIHGEKLLKQARSNRRFWAIYTLLMVLGTVIYALSGLQAWFLGGLILLGAYMVNISHRNVRDRERFLAGMNRIYAQQERGAL</sequence>
<accession>A0A8F3E7C8</accession>
<organism evidence="2 3">
    <name type="scientific">Arthrobacter phage SilentRX</name>
    <dbReference type="NCBI Taxonomy" id="2836091"/>
    <lineage>
        <taxon>Viruses</taxon>
        <taxon>Duplodnaviria</taxon>
        <taxon>Heunggongvirae</taxon>
        <taxon>Uroviricota</taxon>
        <taxon>Caudoviricetes</taxon>
        <taxon>Silentrexvirus</taxon>
        <taxon>Silentrexvirus silentrx</taxon>
    </lineage>
</organism>
<keyword evidence="3" id="KW-1185">Reference proteome</keyword>
<feature type="transmembrane region" description="Helical" evidence="1">
    <location>
        <begin position="44"/>
        <end position="61"/>
    </location>
</feature>
<feature type="transmembrane region" description="Helical" evidence="1">
    <location>
        <begin position="21"/>
        <end position="38"/>
    </location>
</feature>
<dbReference type="GeneID" id="77932268"/>
<keyword evidence="1" id="KW-0812">Transmembrane</keyword>